<protein>
    <recommendedName>
        <fullName evidence="1">DDE-1 domain-containing protein</fullName>
    </recommendedName>
</protein>
<organism evidence="2 3">
    <name type="scientific">Dryococelus australis</name>
    <dbReference type="NCBI Taxonomy" id="614101"/>
    <lineage>
        <taxon>Eukaryota</taxon>
        <taxon>Metazoa</taxon>
        <taxon>Ecdysozoa</taxon>
        <taxon>Arthropoda</taxon>
        <taxon>Hexapoda</taxon>
        <taxon>Insecta</taxon>
        <taxon>Pterygota</taxon>
        <taxon>Neoptera</taxon>
        <taxon>Polyneoptera</taxon>
        <taxon>Phasmatodea</taxon>
        <taxon>Verophasmatodea</taxon>
        <taxon>Anareolatae</taxon>
        <taxon>Phasmatidae</taxon>
        <taxon>Eurycanthinae</taxon>
        <taxon>Dryococelus</taxon>
    </lineage>
</organism>
<evidence type="ECO:0000259" key="1">
    <source>
        <dbReference type="Pfam" id="PF03184"/>
    </source>
</evidence>
<dbReference type="Pfam" id="PF03184">
    <property type="entry name" value="DDE_1"/>
    <property type="match status" value="1"/>
</dbReference>
<comment type="caution">
    <text evidence="2">The sequence shown here is derived from an EMBL/GenBank/DDBJ whole genome shotgun (WGS) entry which is preliminary data.</text>
</comment>
<dbReference type="InterPro" id="IPR050863">
    <property type="entry name" value="CenT-Element_Derived"/>
</dbReference>
<keyword evidence="3" id="KW-1185">Reference proteome</keyword>
<dbReference type="Proteomes" id="UP001159363">
    <property type="component" value="Chromosome X"/>
</dbReference>
<evidence type="ECO:0000313" key="2">
    <source>
        <dbReference type="EMBL" id="KAJ8887743.1"/>
    </source>
</evidence>
<evidence type="ECO:0000313" key="3">
    <source>
        <dbReference type="Proteomes" id="UP001159363"/>
    </source>
</evidence>
<dbReference type="InterPro" id="IPR004875">
    <property type="entry name" value="DDE_SF_endonuclease_dom"/>
</dbReference>
<gene>
    <name evidence="2" type="ORF">PR048_013961</name>
</gene>
<reference evidence="2 3" key="1">
    <citation type="submission" date="2023-02" db="EMBL/GenBank/DDBJ databases">
        <title>LHISI_Scaffold_Assembly.</title>
        <authorList>
            <person name="Stuart O.P."/>
            <person name="Cleave R."/>
            <person name="Magrath M.J.L."/>
            <person name="Mikheyev A.S."/>
        </authorList>
    </citation>
    <scope>NUCLEOTIDE SEQUENCE [LARGE SCALE GENOMIC DNA]</scope>
    <source>
        <strain evidence="2">Daus_M_001</strain>
        <tissue evidence="2">Leg muscle</tissue>
    </source>
</reference>
<sequence>MEQKLFKFIIYMQELGFGLAVYQVREHGLSLRVPENLPAYRASMSNPTMINDYFEKANHVLTTLGIKNNASRFWNVNETGLSYIGKRFVYERVYADRAETHTLVGCICADGTWIPPFVNSNVVRWNDLSEGSLANSRTRLPPIGWITSELFLEWFQFFIHSIPRNRPVVLFMDSHSSHTTPEAIELAREHRLLQPLDVGVYSALKCNWSKQLNSYVKKHPDRKPNRGNFYELFNPAFTEMFIAQTIQNSFKRSGIMPLNKSSIWIESQVPSKLTEKQSMGEILPGGSSRHFQELLQLPHITLN</sequence>
<dbReference type="PANTHER" id="PTHR19303:SF74">
    <property type="entry name" value="POGO TRANSPOSABLE ELEMENT WITH KRAB DOMAIN"/>
    <property type="match status" value="1"/>
</dbReference>
<dbReference type="PANTHER" id="PTHR19303">
    <property type="entry name" value="TRANSPOSON"/>
    <property type="match status" value="1"/>
</dbReference>
<proteinExistence type="predicted"/>
<feature type="domain" description="DDE-1" evidence="1">
    <location>
        <begin position="139"/>
        <end position="225"/>
    </location>
</feature>
<accession>A0ABQ9HTN4</accession>
<dbReference type="EMBL" id="JARBHB010000004">
    <property type="protein sequence ID" value="KAJ8887743.1"/>
    <property type="molecule type" value="Genomic_DNA"/>
</dbReference>
<name>A0ABQ9HTN4_9NEOP</name>